<dbReference type="GO" id="GO:0046872">
    <property type="term" value="F:metal ion binding"/>
    <property type="evidence" value="ECO:0007669"/>
    <property type="project" value="UniProtKB-KW"/>
</dbReference>
<dbReference type="GO" id="GO:0008441">
    <property type="term" value="F:3'(2'),5'-bisphosphate nucleotidase activity"/>
    <property type="evidence" value="ECO:0007669"/>
    <property type="project" value="UniProtKB-EC"/>
</dbReference>
<evidence type="ECO:0000256" key="18">
    <source>
        <dbReference type="PIRSR" id="PIRSR600760-2"/>
    </source>
</evidence>
<dbReference type="EC" id="3.1.3.7" evidence="3"/>
<evidence type="ECO:0000256" key="2">
    <source>
        <dbReference type="ARBA" id="ARBA00009759"/>
    </source>
</evidence>
<evidence type="ECO:0000256" key="9">
    <source>
        <dbReference type="ARBA" id="ARBA00041815"/>
    </source>
</evidence>
<keyword evidence="7 18" id="KW-0460">Magnesium</keyword>
<feature type="binding site" evidence="18">
    <location>
        <position position="72"/>
    </location>
    <ligand>
        <name>Mg(2+)</name>
        <dbReference type="ChEBI" id="CHEBI:18420"/>
        <label>1</label>
        <note>catalytic</note>
    </ligand>
</feature>
<comment type="similarity">
    <text evidence="2">Belongs to the inositol monophosphatase superfamily.</text>
</comment>
<dbReference type="Gene3D" id="3.30.540.10">
    <property type="entry name" value="Fructose-1,6-Bisphosphatase, subunit A, domain 1"/>
    <property type="match status" value="1"/>
</dbReference>
<name>A0A1X7V4M8_AMPQE</name>
<dbReference type="EC" id="3.1.3.57" evidence="15"/>
<keyword evidence="20" id="KW-1185">Reference proteome</keyword>
<feature type="binding site" evidence="18">
    <location>
        <position position="119"/>
    </location>
    <ligand>
        <name>Mg(2+)</name>
        <dbReference type="ChEBI" id="CHEBI:18420"/>
        <label>1</label>
        <note>catalytic</note>
    </ligand>
</feature>
<evidence type="ECO:0000256" key="5">
    <source>
        <dbReference type="ARBA" id="ARBA00022723"/>
    </source>
</evidence>
<evidence type="ECO:0000256" key="6">
    <source>
        <dbReference type="ARBA" id="ARBA00022801"/>
    </source>
</evidence>
<evidence type="ECO:0000256" key="11">
    <source>
        <dbReference type="ARBA" id="ARBA00044466"/>
    </source>
</evidence>
<dbReference type="Pfam" id="PF00459">
    <property type="entry name" value="Inositol_P"/>
    <property type="match status" value="1"/>
</dbReference>
<dbReference type="InterPro" id="IPR020550">
    <property type="entry name" value="Inositol_monophosphatase_CS"/>
</dbReference>
<evidence type="ECO:0000256" key="4">
    <source>
        <dbReference type="ARBA" id="ARBA00022671"/>
    </source>
</evidence>
<evidence type="ECO:0000313" key="20">
    <source>
        <dbReference type="Proteomes" id="UP000007879"/>
    </source>
</evidence>
<dbReference type="FunFam" id="3.40.190.80:FF:000006">
    <property type="entry name" value="Bisphosphate nucleotidase 1"/>
    <property type="match status" value="1"/>
</dbReference>
<dbReference type="OMA" id="QTEADRC"/>
<comment type="catalytic activity">
    <reaction evidence="12">
        <text>1D-myo-inositol 1,4-bisphosphate + H2O = 1D-myo-inositol 4-phosphate + phosphate</text>
        <dbReference type="Rhea" id="RHEA:15553"/>
        <dbReference type="ChEBI" id="CHEBI:15377"/>
        <dbReference type="ChEBI" id="CHEBI:43474"/>
        <dbReference type="ChEBI" id="CHEBI:58282"/>
        <dbReference type="ChEBI" id="CHEBI:58469"/>
        <dbReference type="EC" id="3.1.3.57"/>
    </reaction>
    <physiologicalReaction direction="left-to-right" evidence="12">
        <dbReference type="Rhea" id="RHEA:15554"/>
    </physiologicalReaction>
</comment>
<organism evidence="19">
    <name type="scientific">Amphimedon queenslandica</name>
    <name type="common">Sponge</name>
    <dbReference type="NCBI Taxonomy" id="400682"/>
    <lineage>
        <taxon>Eukaryota</taxon>
        <taxon>Metazoa</taxon>
        <taxon>Porifera</taxon>
        <taxon>Demospongiae</taxon>
        <taxon>Heteroscleromorpha</taxon>
        <taxon>Haplosclerida</taxon>
        <taxon>Niphatidae</taxon>
        <taxon>Amphimedon</taxon>
    </lineage>
</organism>
<dbReference type="GO" id="GO:0004441">
    <property type="term" value="F:inositol-1,4-bisphosphate 1-phosphatase activity"/>
    <property type="evidence" value="ECO:0007669"/>
    <property type="project" value="UniProtKB-EC"/>
</dbReference>
<keyword evidence="6" id="KW-0378">Hydrolase</keyword>
<dbReference type="PROSITE" id="PS00630">
    <property type="entry name" value="IMP_2"/>
    <property type="match status" value="1"/>
</dbReference>
<dbReference type="EnsemblMetazoa" id="XM_019994978.1">
    <property type="protein sequence ID" value="XP_019850537.1"/>
    <property type="gene ID" value="LOC100640237"/>
</dbReference>
<dbReference type="eggNOG" id="KOG3099">
    <property type="taxonomic scope" value="Eukaryota"/>
</dbReference>
<dbReference type="InterPro" id="IPR000760">
    <property type="entry name" value="Inositol_monophosphatase-like"/>
</dbReference>
<dbReference type="PROSITE" id="PS00629">
    <property type="entry name" value="IMP_1"/>
    <property type="match status" value="1"/>
</dbReference>
<feature type="binding site" evidence="18">
    <location>
        <position position="118"/>
    </location>
    <ligand>
        <name>Mg(2+)</name>
        <dbReference type="ChEBI" id="CHEBI:18420"/>
        <label>1</label>
        <note>catalytic</note>
    </ligand>
</feature>
<dbReference type="PRINTS" id="PR00377">
    <property type="entry name" value="IMPHPHTASES"/>
</dbReference>
<dbReference type="EnsemblMetazoa" id="Aqu2.1.35210_001">
    <property type="protein sequence ID" value="Aqu2.1.35210_001"/>
    <property type="gene ID" value="Aqu2.1.35210"/>
</dbReference>
<dbReference type="Gene3D" id="3.40.190.80">
    <property type="match status" value="1"/>
</dbReference>
<keyword evidence="5 18" id="KW-0479">Metal-binding</keyword>
<dbReference type="AlphaFoldDB" id="A0A1X7V4M8"/>
<dbReference type="InParanoid" id="A0A1X7V4M8"/>
<evidence type="ECO:0000256" key="3">
    <source>
        <dbReference type="ARBA" id="ARBA00012633"/>
    </source>
</evidence>
<dbReference type="Proteomes" id="UP000007879">
    <property type="component" value="Unassembled WGS sequence"/>
</dbReference>
<dbReference type="STRING" id="400682.A0A1X7V4M8"/>
<protein>
    <recommendedName>
        <fullName evidence="8">3'(2'),5'-bisphosphate nucleotidase 1</fullName>
        <ecNumber evidence="15">3.1.3.57</ecNumber>
        <ecNumber evidence="3">3.1.3.7</ecNumber>
    </recommendedName>
    <alternativeName>
        <fullName evidence="16">3'-phosphoadenosine 5'-phosphate phosphatase</fullName>
    </alternativeName>
    <alternativeName>
        <fullName evidence="9">Bisphosphate 3'-nucleotidase 1</fullName>
    </alternativeName>
    <alternativeName>
        <fullName evidence="17">Inositol-polyphosphate 1-phosphatase</fullName>
    </alternativeName>
</protein>
<comment type="catalytic activity">
    <reaction evidence="10">
        <text>1D-myo-inositol 1,3,4-trisphosphate + H2O = 1D-myo-inositol 3,4-bisphosphate + phosphate</text>
        <dbReference type="Rhea" id="RHEA:70319"/>
        <dbReference type="ChEBI" id="CHEBI:15377"/>
        <dbReference type="ChEBI" id="CHEBI:43474"/>
        <dbReference type="ChEBI" id="CHEBI:58414"/>
        <dbReference type="ChEBI" id="CHEBI:83241"/>
    </reaction>
    <physiologicalReaction direction="left-to-right" evidence="10">
        <dbReference type="Rhea" id="RHEA:70320"/>
    </physiologicalReaction>
</comment>
<evidence type="ECO:0000256" key="16">
    <source>
        <dbReference type="ARBA" id="ARBA00044544"/>
    </source>
</evidence>
<dbReference type="KEGG" id="aqu:100640237"/>
<dbReference type="GO" id="GO:0046854">
    <property type="term" value="P:phosphatidylinositol phosphate biosynthetic process"/>
    <property type="evidence" value="ECO:0007669"/>
    <property type="project" value="InterPro"/>
</dbReference>
<accession>A0A1X7V4M8</accession>
<comment type="catalytic activity">
    <reaction evidence="11">
        <text>adenosine 2',5'-bisphosphate + H2O = AMP + phosphate</text>
        <dbReference type="Rhea" id="RHEA:77643"/>
        <dbReference type="ChEBI" id="CHEBI:15377"/>
        <dbReference type="ChEBI" id="CHEBI:43474"/>
        <dbReference type="ChEBI" id="CHEBI:194156"/>
        <dbReference type="ChEBI" id="CHEBI:456215"/>
        <dbReference type="EC" id="3.1.3.7"/>
    </reaction>
    <physiologicalReaction direction="left-to-right" evidence="11">
        <dbReference type="Rhea" id="RHEA:77644"/>
    </physiologicalReaction>
</comment>
<gene>
    <name evidence="19" type="primary">100640237</name>
</gene>
<dbReference type="OrthoDB" id="411145at2759"/>
<reference evidence="19" key="2">
    <citation type="submission" date="2017-05" db="UniProtKB">
        <authorList>
            <consortium name="EnsemblMetazoa"/>
        </authorList>
    </citation>
    <scope>IDENTIFICATION</scope>
</reference>
<reference evidence="20" key="1">
    <citation type="journal article" date="2010" name="Nature">
        <title>The Amphimedon queenslandica genome and the evolution of animal complexity.</title>
        <authorList>
            <person name="Srivastava M."/>
            <person name="Simakov O."/>
            <person name="Chapman J."/>
            <person name="Fahey B."/>
            <person name="Gauthier M.E."/>
            <person name="Mitros T."/>
            <person name="Richards G.S."/>
            <person name="Conaco C."/>
            <person name="Dacre M."/>
            <person name="Hellsten U."/>
            <person name="Larroux C."/>
            <person name="Putnam N.H."/>
            <person name="Stanke M."/>
            <person name="Adamska M."/>
            <person name="Darling A."/>
            <person name="Degnan S.M."/>
            <person name="Oakley T.H."/>
            <person name="Plachetzki D.C."/>
            <person name="Zhai Y."/>
            <person name="Adamski M."/>
            <person name="Calcino A."/>
            <person name="Cummins S.F."/>
            <person name="Goodstein D.M."/>
            <person name="Harris C."/>
            <person name="Jackson D.J."/>
            <person name="Leys S.P."/>
            <person name="Shu S."/>
            <person name="Woodcroft B.J."/>
            <person name="Vervoort M."/>
            <person name="Kosik K.S."/>
            <person name="Manning G."/>
            <person name="Degnan B.M."/>
            <person name="Rokhsar D.S."/>
        </authorList>
    </citation>
    <scope>NUCLEOTIDE SEQUENCE [LARGE SCALE GENOMIC DNA]</scope>
</reference>
<evidence type="ECO:0000256" key="14">
    <source>
        <dbReference type="ARBA" id="ARBA00044484"/>
    </source>
</evidence>
<evidence type="ECO:0000256" key="17">
    <source>
        <dbReference type="ARBA" id="ARBA00044554"/>
    </source>
</evidence>
<comment type="cofactor">
    <cofactor evidence="1 18">
        <name>Mg(2+)</name>
        <dbReference type="ChEBI" id="CHEBI:18420"/>
    </cofactor>
</comment>
<comment type="catalytic activity">
    <reaction evidence="14">
        <text>3'-phosphoadenylyl sulfate + H2O = adenosine 5'-phosphosulfate + phosphate</text>
        <dbReference type="Rhea" id="RHEA:77639"/>
        <dbReference type="ChEBI" id="CHEBI:15377"/>
        <dbReference type="ChEBI" id="CHEBI:43474"/>
        <dbReference type="ChEBI" id="CHEBI:58243"/>
        <dbReference type="ChEBI" id="CHEBI:58339"/>
        <dbReference type="EC" id="3.1.3.7"/>
    </reaction>
    <physiologicalReaction direction="left-to-right" evidence="14">
        <dbReference type="Rhea" id="RHEA:77640"/>
    </physiologicalReaction>
</comment>
<evidence type="ECO:0000256" key="15">
    <source>
        <dbReference type="ARBA" id="ARBA00044519"/>
    </source>
</evidence>
<dbReference type="FunFam" id="3.30.540.10:FF:000023">
    <property type="entry name" value="Protein CBR-TAG-231"/>
    <property type="match status" value="1"/>
</dbReference>
<proteinExistence type="inferred from homology"/>
<evidence type="ECO:0000256" key="8">
    <source>
        <dbReference type="ARBA" id="ARBA00040342"/>
    </source>
</evidence>
<evidence type="ECO:0000256" key="7">
    <source>
        <dbReference type="ARBA" id="ARBA00022842"/>
    </source>
</evidence>
<comment type="catalytic activity">
    <reaction evidence="13">
        <text>adenosine 3',5'-bisphosphate + H2O = AMP + phosphate</text>
        <dbReference type="Rhea" id="RHEA:10040"/>
        <dbReference type="ChEBI" id="CHEBI:15377"/>
        <dbReference type="ChEBI" id="CHEBI:43474"/>
        <dbReference type="ChEBI" id="CHEBI:58343"/>
        <dbReference type="ChEBI" id="CHEBI:456215"/>
        <dbReference type="EC" id="3.1.3.7"/>
    </reaction>
    <physiologicalReaction direction="left-to-right" evidence="13">
        <dbReference type="Rhea" id="RHEA:10041"/>
    </physiologicalReaction>
</comment>
<evidence type="ECO:0000256" key="13">
    <source>
        <dbReference type="ARBA" id="ARBA00044479"/>
    </source>
</evidence>
<feature type="binding site" evidence="18">
    <location>
        <position position="246"/>
    </location>
    <ligand>
        <name>Mg(2+)</name>
        <dbReference type="ChEBI" id="CHEBI:18420"/>
        <label>1</label>
        <note>catalytic</note>
    </ligand>
</feature>
<evidence type="ECO:0000256" key="10">
    <source>
        <dbReference type="ARBA" id="ARBA00044465"/>
    </source>
</evidence>
<dbReference type="PANTHER" id="PTHR43028:SF5">
    <property type="entry name" value="3'(2'),5'-BISPHOSPHATE NUCLEOTIDASE 1"/>
    <property type="match status" value="1"/>
</dbReference>
<evidence type="ECO:0000256" key="12">
    <source>
        <dbReference type="ARBA" id="ARBA00044478"/>
    </source>
</evidence>
<keyword evidence="4" id="KW-0452">Lithium</keyword>
<feature type="binding site" evidence="18">
    <location>
        <position position="116"/>
    </location>
    <ligand>
        <name>Mg(2+)</name>
        <dbReference type="ChEBI" id="CHEBI:18420"/>
        <label>1</label>
        <note>catalytic</note>
    </ligand>
</feature>
<evidence type="ECO:0000313" key="19">
    <source>
        <dbReference type="EnsemblMetazoa" id="Aqu2.1.35210_001"/>
    </source>
</evidence>
<dbReference type="PANTHER" id="PTHR43028">
    <property type="entry name" value="3'(2'),5'-BISPHOSPHATE NUCLEOTIDASE 1"/>
    <property type="match status" value="1"/>
</dbReference>
<sequence length="305" mass="32609">MSSTSVMIRLISASVCAANKSGAIIREVLKTGELGIVQKGVNDPQTEADRRAQRCISATIQSRFPEINLIGEEDVAVESDDYTLVKPDEESDDVLKETCPPDLVNLKENDLTVWVDPLDGTKEFTEGFPEHVTVLIGISYNERPVGGVIHQPFYGPTGRTVWGLVGGAVKGMTPVASGDPGEKLSEGGLRIVVTRSHMSQTVRDAVDALNPKEVLHVGGSGNKILMVLEGAADAYVYASTGTKKWDTCAAEALVMAAGGKLTNVHGSHLLYNPTQIMNSKGVVVTMRGHDDLIARIPSPVKAKFC</sequence>
<dbReference type="SUPFAM" id="SSF56655">
    <property type="entry name" value="Carbohydrate phosphatase"/>
    <property type="match status" value="1"/>
</dbReference>
<dbReference type="InterPro" id="IPR050725">
    <property type="entry name" value="CysQ/Inositol_MonoPase"/>
</dbReference>
<evidence type="ECO:0000256" key="1">
    <source>
        <dbReference type="ARBA" id="ARBA00001946"/>
    </source>
</evidence>
<dbReference type="InterPro" id="IPR020583">
    <property type="entry name" value="Inositol_monoP_metal-BS"/>
</dbReference>